<reference evidence="1 2" key="1">
    <citation type="submission" date="2019-10" db="EMBL/GenBank/DDBJ databases">
        <title>Taxonomy of Antarctic Massilia spp.: description of Massilia rubra sp. nov., Massilia aquatica sp. nov., Massilia mucilaginosa sp. nov., Massilia frigida sp. nov. isolated from streams, lakes and regoliths.</title>
        <authorList>
            <person name="Holochova P."/>
            <person name="Sedlacek I."/>
            <person name="Kralova S."/>
            <person name="Maslanova I."/>
            <person name="Busse H.-J."/>
            <person name="Stankova E."/>
            <person name="Vrbovska V."/>
            <person name="Kovarovic V."/>
            <person name="Bartak M."/>
            <person name="Svec P."/>
            <person name="Pantucek R."/>
        </authorList>
    </citation>
    <scope>NUCLEOTIDE SEQUENCE [LARGE SCALE GENOMIC DNA]</scope>
    <source>
        <strain evidence="1 2">CCM 8733</strain>
    </source>
</reference>
<gene>
    <name evidence="1" type="ORF">F2P45_31505</name>
</gene>
<dbReference type="EMBL" id="WHJH01000076">
    <property type="protein sequence ID" value="NHZ93496.1"/>
    <property type="molecule type" value="Genomic_DNA"/>
</dbReference>
<dbReference type="Proteomes" id="UP000609726">
    <property type="component" value="Unassembled WGS sequence"/>
</dbReference>
<keyword evidence="2" id="KW-1185">Reference proteome</keyword>
<name>A0ABX0P3P9_9BURK</name>
<protein>
    <submittedName>
        <fullName evidence="1">Uncharacterized protein</fullName>
    </submittedName>
</protein>
<comment type="caution">
    <text evidence="1">The sequence shown here is derived from an EMBL/GenBank/DDBJ whole genome shotgun (WGS) entry which is preliminary data.</text>
</comment>
<accession>A0ABX0P3P9</accession>
<evidence type="ECO:0000313" key="2">
    <source>
        <dbReference type="Proteomes" id="UP000609726"/>
    </source>
</evidence>
<dbReference type="RefSeq" id="WP_166882181.1">
    <property type="nucleotide sequence ID" value="NZ_WHJH01000076.1"/>
</dbReference>
<sequence length="67" mass="6963">MKALKSPLAVELLADPAARDELRRFLIGKRPGSPAAPQSAASGPFQIRRGGSAVTVKVELVPKAKAA</sequence>
<organism evidence="1 2">
    <name type="scientific">Massilia mucilaginosa</name>
    <dbReference type="NCBI Taxonomy" id="2609282"/>
    <lineage>
        <taxon>Bacteria</taxon>
        <taxon>Pseudomonadati</taxon>
        <taxon>Pseudomonadota</taxon>
        <taxon>Betaproteobacteria</taxon>
        <taxon>Burkholderiales</taxon>
        <taxon>Oxalobacteraceae</taxon>
        <taxon>Telluria group</taxon>
        <taxon>Massilia</taxon>
    </lineage>
</organism>
<proteinExistence type="predicted"/>
<evidence type="ECO:0000313" key="1">
    <source>
        <dbReference type="EMBL" id="NHZ93496.1"/>
    </source>
</evidence>